<organism evidence="1 2">
    <name type="scientific">Scleroderma citrinum Foug A</name>
    <dbReference type="NCBI Taxonomy" id="1036808"/>
    <lineage>
        <taxon>Eukaryota</taxon>
        <taxon>Fungi</taxon>
        <taxon>Dikarya</taxon>
        <taxon>Basidiomycota</taxon>
        <taxon>Agaricomycotina</taxon>
        <taxon>Agaricomycetes</taxon>
        <taxon>Agaricomycetidae</taxon>
        <taxon>Boletales</taxon>
        <taxon>Sclerodermatineae</taxon>
        <taxon>Sclerodermataceae</taxon>
        <taxon>Scleroderma</taxon>
    </lineage>
</organism>
<proteinExistence type="predicted"/>
<dbReference type="EMBL" id="KN822022">
    <property type="protein sequence ID" value="KIM65471.1"/>
    <property type="molecule type" value="Genomic_DNA"/>
</dbReference>
<reference evidence="1 2" key="1">
    <citation type="submission" date="2014-04" db="EMBL/GenBank/DDBJ databases">
        <authorList>
            <consortium name="DOE Joint Genome Institute"/>
            <person name="Kuo A."/>
            <person name="Kohler A."/>
            <person name="Nagy L.G."/>
            <person name="Floudas D."/>
            <person name="Copeland A."/>
            <person name="Barry K.W."/>
            <person name="Cichocki N."/>
            <person name="Veneault-Fourrey C."/>
            <person name="LaButti K."/>
            <person name="Lindquist E.A."/>
            <person name="Lipzen A."/>
            <person name="Lundell T."/>
            <person name="Morin E."/>
            <person name="Murat C."/>
            <person name="Sun H."/>
            <person name="Tunlid A."/>
            <person name="Henrissat B."/>
            <person name="Grigoriev I.V."/>
            <person name="Hibbett D.S."/>
            <person name="Martin F."/>
            <person name="Nordberg H.P."/>
            <person name="Cantor M.N."/>
            <person name="Hua S.X."/>
        </authorList>
    </citation>
    <scope>NUCLEOTIDE SEQUENCE [LARGE SCALE GENOMIC DNA]</scope>
    <source>
        <strain evidence="1 2">Foug A</strain>
    </source>
</reference>
<dbReference type="AlphaFoldDB" id="A0A0C3EBZ4"/>
<dbReference type="HOGENOM" id="CLU_2470402_0_0_1"/>
<reference evidence="2" key="2">
    <citation type="submission" date="2015-01" db="EMBL/GenBank/DDBJ databases">
        <title>Evolutionary Origins and Diversification of the Mycorrhizal Mutualists.</title>
        <authorList>
            <consortium name="DOE Joint Genome Institute"/>
            <consortium name="Mycorrhizal Genomics Consortium"/>
            <person name="Kohler A."/>
            <person name="Kuo A."/>
            <person name="Nagy L.G."/>
            <person name="Floudas D."/>
            <person name="Copeland A."/>
            <person name="Barry K.W."/>
            <person name="Cichocki N."/>
            <person name="Veneault-Fourrey C."/>
            <person name="LaButti K."/>
            <person name="Lindquist E.A."/>
            <person name="Lipzen A."/>
            <person name="Lundell T."/>
            <person name="Morin E."/>
            <person name="Murat C."/>
            <person name="Riley R."/>
            <person name="Ohm R."/>
            <person name="Sun H."/>
            <person name="Tunlid A."/>
            <person name="Henrissat B."/>
            <person name="Grigoriev I.V."/>
            <person name="Hibbett D.S."/>
            <person name="Martin F."/>
        </authorList>
    </citation>
    <scope>NUCLEOTIDE SEQUENCE [LARGE SCALE GENOMIC DNA]</scope>
    <source>
        <strain evidence="2">Foug A</strain>
    </source>
</reference>
<evidence type="ECO:0000313" key="2">
    <source>
        <dbReference type="Proteomes" id="UP000053989"/>
    </source>
</evidence>
<name>A0A0C3EBZ4_9AGAM</name>
<dbReference type="InParanoid" id="A0A0C3EBZ4"/>
<evidence type="ECO:0000313" key="1">
    <source>
        <dbReference type="EMBL" id="KIM65471.1"/>
    </source>
</evidence>
<dbReference type="Proteomes" id="UP000053989">
    <property type="component" value="Unassembled WGS sequence"/>
</dbReference>
<gene>
    <name evidence="1" type="ORF">SCLCIDRAFT_470336</name>
</gene>
<keyword evidence="2" id="KW-1185">Reference proteome</keyword>
<sequence length="88" mass="9989">MPAAHNMELCKQAKFVGGLGQDKSVCLLNVDRTEASRLRRGPMLRGLVCRNYARRHGNMFLHHSVVRTITGLQGCPHFHRMPSQQKHV</sequence>
<accession>A0A0C3EBZ4</accession>
<protein>
    <submittedName>
        <fullName evidence="1">Uncharacterized protein</fullName>
    </submittedName>
</protein>